<gene>
    <name evidence="2" type="ORF">RCL2_002570700</name>
</gene>
<feature type="region of interest" description="Disordered" evidence="1">
    <location>
        <begin position="1"/>
        <end position="35"/>
    </location>
</feature>
<sequence>MKRSSRTTRTHVSIPKLRIRSKKTLYDEGPSTSDNILERRKMEDINPSFEELETANYIQLKSSSEQQMHDHEVLINEDVNNLADTDDDNIFSADGNIPADNYEPKESGIEERSVLDDDKSEDSGIYDDLDEVLEEFSLDFEGFDGEYGPYFPNFISAMIYIWITKHMISTSAYEDLAKILKHPKYRKEDVTTNIRQIQKWRDRLPLAKVRKHDVPLSMHKTPSTYASTKKAFTISPLTHLERVLNNPLLMSKMYFGPGIIVNEKREFWHSELWQDSLLFGEDKIKSKNEEYYRAGDFLLYHEQSSTFICRVRGIVIDELDNNTLKLKVDTLLSHENLPNCRFNDNRHTRGNNMELWSVEDAVKLVNPANIEQRIVDLPTLKIFLDIYIDDFGTYRNVYHSLGGVYLQFGNMPLNLRKQIKNHFLIGFVPFGADFNDFIKPVIQDIKSLENGLIMQTLYGKAWVIGGIGCITADLPQGNDLAGVKRHGANHGCRTCNVLNSQYTNPSYDYVKNARFKQQTNERIAEIKNQSSKRDQDRLAIEYGLIEPGSFNVLKWDQHIQTPQDAYHSMAGKARTLLDATFNIFNANGEKEFLKYWKCIEKPTHWSRMPNPVQHRQSFMFSDILRIVMLMPFILQRFLKSHYIKTEVLNKWHKNSRINQNLAVSYFRKCWTIEAKVLKLTFSNNMTENTYQELQEMLKKEHEILIHIFSETFTNLPNLHVNVHLLRHARNFATLTNTAVGVKEMVHCTFKIMVPHMNCKVIELDLTRHYNTIQALRHLIDGWTDPRFSTRPNALSKLIEDLSVYRILTGWYATENSSDDITICCHDNNFIDISLINRLSTKKANEMGVSKKLDDKHPFFRDLSLSYMEHLKSKGALLNRKLELYNSISYTIIRNGQDPIQMKIRIGDIIELPEESEGIAYAKIKSIFRHQANNGQYYAFYVFDWFQATNVIDSVLECPLYNIQKPEESRWLRVFPITFVDHNPHVFFIHNFSAKKVYVGLKDPIFQPSSPIRHNSELYNLLVNDEQQNPFLFIYTDGGPDHRVNYLRVQLSLIALFVTLDLDLLVAVRTPPGHSWKNPVERIMSILNLGLQCIGLMRAEMNEGYEEIMKYCNSMEDIRNKAEEEPQLKEKLLNSLHPTIELMENLIRRLELKEEPFGIFKAASDEEITTLWNSLLLIDNSLTMEDNSKKSIQNKSEFLEFYNHCCKSRHYFFEIKKCGLLDCHICKPVRCDSETWLKVHSFPDPIPTTDGKKYKSFEELYDQETTEEYRPSLT</sequence>
<dbReference type="Proteomes" id="UP000615446">
    <property type="component" value="Unassembled WGS sequence"/>
</dbReference>
<protein>
    <recommendedName>
        <fullName evidence="4">BAH domain-containing protein</fullName>
    </recommendedName>
</protein>
<name>A0A8H3M7Z8_9GLOM</name>
<feature type="compositionally biased region" description="Basic and acidic residues" evidence="1">
    <location>
        <begin position="102"/>
        <end position="117"/>
    </location>
</feature>
<evidence type="ECO:0000313" key="2">
    <source>
        <dbReference type="EMBL" id="GES99196.1"/>
    </source>
</evidence>
<reference evidence="2" key="1">
    <citation type="submission" date="2019-10" db="EMBL/GenBank/DDBJ databases">
        <title>Conservation and host-specific expression of non-tandemly repeated heterogenous ribosome RNA gene in arbuscular mycorrhizal fungi.</title>
        <authorList>
            <person name="Maeda T."/>
            <person name="Kobayashi Y."/>
            <person name="Nakagawa T."/>
            <person name="Ezawa T."/>
            <person name="Yamaguchi K."/>
            <person name="Bino T."/>
            <person name="Nishimoto Y."/>
            <person name="Shigenobu S."/>
            <person name="Kawaguchi M."/>
        </authorList>
    </citation>
    <scope>NUCLEOTIDE SEQUENCE</scope>
    <source>
        <strain evidence="2">HR1</strain>
    </source>
</reference>
<organism evidence="2 3">
    <name type="scientific">Rhizophagus clarus</name>
    <dbReference type="NCBI Taxonomy" id="94130"/>
    <lineage>
        <taxon>Eukaryota</taxon>
        <taxon>Fungi</taxon>
        <taxon>Fungi incertae sedis</taxon>
        <taxon>Mucoromycota</taxon>
        <taxon>Glomeromycotina</taxon>
        <taxon>Glomeromycetes</taxon>
        <taxon>Glomerales</taxon>
        <taxon>Glomeraceae</taxon>
        <taxon>Rhizophagus</taxon>
    </lineage>
</organism>
<dbReference type="AlphaFoldDB" id="A0A8H3M7Z8"/>
<comment type="caution">
    <text evidence="2">The sequence shown here is derived from an EMBL/GenBank/DDBJ whole genome shotgun (WGS) entry which is preliminary data.</text>
</comment>
<evidence type="ECO:0008006" key="4">
    <source>
        <dbReference type="Google" id="ProtNLM"/>
    </source>
</evidence>
<proteinExistence type="predicted"/>
<dbReference type="OrthoDB" id="2360090at2759"/>
<evidence type="ECO:0000256" key="1">
    <source>
        <dbReference type="SAM" id="MobiDB-lite"/>
    </source>
</evidence>
<feature type="region of interest" description="Disordered" evidence="1">
    <location>
        <begin position="92"/>
        <end position="122"/>
    </location>
</feature>
<accession>A0A8H3M7Z8</accession>
<dbReference type="EMBL" id="BLAL01000278">
    <property type="protein sequence ID" value="GES99196.1"/>
    <property type="molecule type" value="Genomic_DNA"/>
</dbReference>
<evidence type="ECO:0000313" key="3">
    <source>
        <dbReference type="Proteomes" id="UP000615446"/>
    </source>
</evidence>